<evidence type="ECO:0000259" key="14">
    <source>
        <dbReference type="PROSITE" id="PS51733"/>
    </source>
</evidence>
<dbReference type="EC" id="6.3.1.20" evidence="6"/>
<dbReference type="PANTHER" id="PTHR12561:SF3">
    <property type="entry name" value="LIPOYLTRANSFERASE 1, MITOCHONDRIAL"/>
    <property type="match status" value="1"/>
</dbReference>
<evidence type="ECO:0000256" key="13">
    <source>
        <dbReference type="SAM" id="Coils"/>
    </source>
</evidence>
<evidence type="ECO:0000256" key="3">
    <source>
        <dbReference type="ARBA" id="ARBA00005124"/>
    </source>
</evidence>
<evidence type="ECO:0000256" key="2">
    <source>
        <dbReference type="ARBA" id="ARBA00005085"/>
    </source>
</evidence>
<reference evidence="15 16" key="1">
    <citation type="journal article" date="2004" name="Science">
        <title>The Ashbya gossypii genome as a tool for mapping the ancient Saccharomyces cerevisiae genome.</title>
        <authorList>
            <person name="Dietrich F.S."/>
            <person name="Voegeli S."/>
            <person name="Brachat S."/>
            <person name="Lerch A."/>
            <person name="Gates K."/>
            <person name="Steiner S."/>
            <person name="Mohr C."/>
            <person name="Pohlmann R."/>
            <person name="Luedi P."/>
            <person name="Choi S."/>
            <person name="Wing R.A."/>
            <person name="Flavier A."/>
            <person name="Gaffney T.D."/>
            <person name="Philippsen P."/>
        </authorList>
    </citation>
    <scope>NUCLEOTIDE SEQUENCE [LARGE SCALE GENOMIC DNA]</scope>
    <source>
        <strain evidence="16">ATCC 10895 / CBS 109.51 / FGSC 9923 / NRRL Y-1056</strain>
    </source>
</reference>
<dbReference type="Gene3D" id="3.30.930.10">
    <property type="entry name" value="Bira Bifunctional Protein, Domain 2"/>
    <property type="match status" value="1"/>
</dbReference>
<comment type="similarity">
    <text evidence="4">Belongs to the LplA family.</text>
</comment>
<dbReference type="CDD" id="cd16443">
    <property type="entry name" value="LplA"/>
    <property type="match status" value="1"/>
</dbReference>
<dbReference type="KEGG" id="ago:AGOS_AFR609C"/>
<dbReference type="HOGENOM" id="CLU_022986_2_0_1"/>
<dbReference type="InParanoid" id="Q752G7"/>
<comment type="catalytic activity">
    <reaction evidence="11">
        <text>L-lysyl-[lipoyl-carrier protein] + (R)-lipoate + ATP = N(6)-[(R)-lipoyl]-L-lysyl-[lipoyl-carrier protein] + AMP + diphosphate + H(+)</text>
        <dbReference type="Rhea" id="RHEA:49288"/>
        <dbReference type="Rhea" id="RHEA-COMP:10500"/>
        <dbReference type="Rhea" id="RHEA-COMP:10502"/>
        <dbReference type="ChEBI" id="CHEBI:15378"/>
        <dbReference type="ChEBI" id="CHEBI:29969"/>
        <dbReference type="ChEBI" id="CHEBI:30616"/>
        <dbReference type="ChEBI" id="CHEBI:33019"/>
        <dbReference type="ChEBI" id="CHEBI:83088"/>
        <dbReference type="ChEBI" id="CHEBI:83099"/>
        <dbReference type="ChEBI" id="CHEBI:456215"/>
        <dbReference type="EC" id="6.3.1.20"/>
    </reaction>
</comment>
<evidence type="ECO:0000256" key="11">
    <source>
        <dbReference type="ARBA" id="ARBA00048037"/>
    </source>
</evidence>
<feature type="domain" description="BPL/LPL catalytic" evidence="14">
    <location>
        <begin position="141"/>
        <end position="326"/>
    </location>
</feature>
<evidence type="ECO:0000256" key="5">
    <source>
        <dbReference type="ARBA" id="ARBA00011245"/>
    </source>
</evidence>
<keyword evidence="9" id="KW-0547">Nucleotide-binding</keyword>
<comment type="function">
    <text evidence="1">Catalyzes both the ATP-dependent activation of exogenously supplied lipoate to lipoyl-AMP and the transfer of the activated lipoyl onto the lipoyl domains of lipoate-dependent enzymes.</text>
</comment>
<comment type="pathway">
    <text evidence="2">Protein modification; protein lipoylation via exogenous pathway; protein N(6)-(lipoyl)lysine from lipoate: step 2/2.</text>
</comment>
<reference evidence="16" key="2">
    <citation type="journal article" date="2013" name="G3 (Bethesda)">
        <title>Genomes of Ashbya fungi isolated from insects reveal four mating-type loci, numerous translocations, lack of transposons, and distinct gene duplications.</title>
        <authorList>
            <person name="Dietrich F.S."/>
            <person name="Voegeli S."/>
            <person name="Kuo S."/>
            <person name="Philippsen P."/>
        </authorList>
    </citation>
    <scope>GENOME REANNOTATION</scope>
    <source>
        <strain evidence="16">ATCC 10895 / CBS 109.51 / FGSC 9923 / NRRL Y-1056</strain>
    </source>
</reference>
<dbReference type="OrthoDB" id="201621at2759"/>
<evidence type="ECO:0000256" key="9">
    <source>
        <dbReference type="ARBA" id="ARBA00022741"/>
    </source>
</evidence>
<dbReference type="UniPathway" id="UPA00537">
    <property type="reaction ID" value="UER00595"/>
</dbReference>
<evidence type="ECO:0000256" key="1">
    <source>
        <dbReference type="ARBA" id="ARBA00003253"/>
    </source>
</evidence>
<proteinExistence type="inferred from homology"/>
<evidence type="ECO:0000313" key="16">
    <source>
        <dbReference type="Proteomes" id="UP000000591"/>
    </source>
</evidence>
<keyword evidence="13" id="KW-0175">Coiled coil</keyword>
<keyword evidence="16" id="KW-1185">Reference proteome</keyword>
<dbReference type="Pfam" id="PF21948">
    <property type="entry name" value="LplA-B_cat"/>
    <property type="match status" value="1"/>
</dbReference>
<dbReference type="GO" id="GO:0009249">
    <property type="term" value="P:protein lipoylation"/>
    <property type="evidence" value="ECO:0007669"/>
    <property type="project" value="InterPro"/>
</dbReference>
<dbReference type="PANTHER" id="PTHR12561">
    <property type="entry name" value="LIPOATE-PROTEIN LIGASE"/>
    <property type="match status" value="1"/>
</dbReference>
<dbReference type="GO" id="GO:0005524">
    <property type="term" value="F:ATP binding"/>
    <property type="evidence" value="ECO:0007669"/>
    <property type="project" value="UniProtKB-KW"/>
</dbReference>
<dbReference type="GeneID" id="4622441"/>
<evidence type="ECO:0000256" key="10">
    <source>
        <dbReference type="ARBA" id="ARBA00022840"/>
    </source>
</evidence>
<dbReference type="GO" id="GO:0005739">
    <property type="term" value="C:mitochondrion"/>
    <property type="evidence" value="ECO:0000318"/>
    <property type="project" value="GO_Central"/>
</dbReference>
<dbReference type="PROSITE" id="PS51733">
    <property type="entry name" value="BPL_LPL_CATALYTIC"/>
    <property type="match status" value="1"/>
</dbReference>
<gene>
    <name evidence="15" type="ORF">AGOS_AFR609C</name>
</gene>
<sequence length="409" mass="47006">MSTTSVMRQIWRIRITRSVRTKTTSAIENVPFELDASTDDKYKTFNNMYVDMFTKADLPAYSTRKAETMSELEELNNEMSELYDIPVLKPGELSTKTKKDGRFILRSTSTDPYFNLALEDYIFQHSPLNQRQDVNKKDLATVGNERLLFYTNDKSVVIGKNQNPWKELYLRNIADRQYEYVRRKSGGGAVVHDLGNVNYSYLTSRERFDRLFFNKQLVRWLAPYNNTVQLNERGDITLGSKKVSGSAFKIGKGKAYHHGTMLVSSDLAQFSGLLKPKDIPGIRWDCRSVESVRSQVQNLQGHCLDTIDEFCQVVVSGYRQMLQEDVPLYYCNESSATTEILAYAEELKSFQWKFMSSPKFTVHLGDISILVEKGIVIQSDLPGTTGLTFYEFVNNLNNNCYNSFIDYKL</sequence>
<comment type="pathway">
    <text evidence="3">Protein modification; protein lipoylation via exogenous pathway; protein N(6)-(lipoyl)lysine from lipoate: step 1/2.</text>
</comment>
<dbReference type="FunCoup" id="Q752G7">
    <property type="interactions" value="263"/>
</dbReference>
<dbReference type="GO" id="GO:0016979">
    <property type="term" value="F:lipoate-protein ligase activity"/>
    <property type="evidence" value="ECO:0007669"/>
    <property type="project" value="UniProtKB-EC"/>
</dbReference>
<dbReference type="InterPro" id="IPR004143">
    <property type="entry name" value="BPL_LPL_catalytic"/>
</dbReference>
<comment type="subunit">
    <text evidence="5">Monomer.</text>
</comment>
<keyword evidence="8" id="KW-0436">Ligase</keyword>
<evidence type="ECO:0000313" key="15">
    <source>
        <dbReference type="EMBL" id="AAS53980.1"/>
    </source>
</evidence>
<evidence type="ECO:0000256" key="7">
    <source>
        <dbReference type="ARBA" id="ARBA00015925"/>
    </source>
</evidence>
<dbReference type="OMA" id="KCAVIGK"/>
<dbReference type="GO" id="GO:0017118">
    <property type="term" value="F:lipoyltransferase activity"/>
    <property type="evidence" value="ECO:0000318"/>
    <property type="project" value="GO_Central"/>
</dbReference>
<dbReference type="AlphaFoldDB" id="Q752G7"/>
<dbReference type="EMBL" id="AE016819">
    <property type="protein sequence ID" value="AAS53980.1"/>
    <property type="molecule type" value="Genomic_DNA"/>
</dbReference>
<dbReference type="STRING" id="284811.Q752G7"/>
<dbReference type="Proteomes" id="UP000000591">
    <property type="component" value="Chromosome VI"/>
</dbReference>
<protein>
    <recommendedName>
        <fullName evidence="7">Putative lipoate-protein ligase A</fullName>
        <ecNumber evidence="6">6.3.1.20</ecNumber>
    </recommendedName>
    <alternativeName>
        <fullName evidence="12">Altered inheritance rate of mitochondria protein 22</fullName>
    </alternativeName>
</protein>
<dbReference type="GO" id="GO:0005737">
    <property type="term" value="C:cytoplasm"/>
    <property type="evidence" value="ECO:0000318"/>
    <property type="project" value="GO_Central"/>
</dbReference>
<dbReference type="eggNOG" id="KOG3159">
    <property type="taxonomic scope" value="Eukaryota"/>
</dbReference>
<name>Q752G7_EREGS</name>
<evidence type="ECO:0000256" key="8">
    <source>
        <dbReference type="ARBA" id="ARBA00022598"/>
    </source>
</evidence>
<keyword evidence="10" id="KW-0067">ATP-binding</keyword>
<dbReference type="SUPFAM" id="SSF55681">
    <property type="entry name" value="Class II aaRS and biotin synthetases"/>
    <property type="match status" value="1"/>
</dbReference>
<accession>Q752G7</accession>
<dbReference type="NCBIfam" id="TIGR00545">
    <property type="entry name" value="lipoyltrans"/>
    <property type="match status" value="1"/>
</dbReference>
<evidence type="ECO:0000256" key="12">
    <source>
        <dbReference type="ARBA" id="ARBA00082972"/>
    </source>
</evidence>
<dbReference type="RefSeq" id="NP_986156.1">
    <property type="nucleotide sequence ID" value="NM_212292.1"/>
</dbReference>
<dbReference type="FunFam" id="3.30.930.10:FF:000107">
    <property type="entry name" value="Putative lipoate-protein ligase A"/>
    <property type="match status" value="1"/>
</dbReference>
<dbReference type="InterPro" id="IPR045864">
    <property type="entry name" value="aa-tRNA-synth_II/BPL/LPL"/>
</dbReference>
<evidence type="ECO:0000256" key="4">
    <source>
        <dbReference type="ARBA" id="ARBA00008242"/>
    </source>
</evidence>
<feature type="coiled-coil region" evidence="13">
    <location>
        <begin position="58"/>
        <end position="85"/>
    </location>
</feature>
<evidence type="ECO:0000256" key="6">
    <source>
        <dbReference type="ARBA" id="ARBA00012367"/>
    </source>
</evidence>
<dbReference type="InterPro" id="IPR004562">
    <property type="entry name" value="LipoylTrfase_LipoateP_Ligase"/>
</dbReference>
<organism evidence="15 16">
    <name type="scientific">Eremothecium gossypii (strain ATCC 10895 / CBS 109.51 / FGSC 9923 / NRRL Y-1056)</name>
    <name type="common">Yeast</name>
    <name type="synonym">Ashbya gossypii</name>
    <dbReference type="NCBI Taxonomy" id="284811"/>
    <lineage>
        <taxon>Eukaryota</taxon>
        <taxon>Fungi</taxon>
        <taxon>Dikarya</taxon>
        <taxon>Ascomycota</taxon>
        <taxon>Saccharomycotina</taxon>
        <taxon>Saccharomycetes</taxon>
        <taxon>Saccharomycetales</taxon>
        <taxon>Saccharomycetaceae</taxon>
        <taxon>Eremothecium</taxon>
    </lineage>
</organism>